<feature type="signal peptide" evidence="1">
    <location>
        <begin position="1"/>
        <end position="21"/>
    </location>
</feature>
<dbReference type="EMBL" id="HBEG01034320">
    <property type="protein sequence ID" value="CAD8372645.1"/>
    <property type="molecule type" value="Transcribed_RNA"/>
</dbReference>
<protein>
    <submittedName>
        <fullName evidence="2">Uncharacterized protein</fullName>
    </submittedName>
</protein>
<keyword evidence="1" id="KW-0732">Signal</keyword>
<name>A0A7S0FPR0_9DINO</name>
<dbReference type="AlphaFoldDB" id="A0A7S0FPR0"/>
<gene>
    <name evidence="2" type="ORF">PBAH0796_LOCUS20974</name>
</gene>
<proteinExistence type="predicted"/>
<feature type="chain" id="PRO_5030900243" evidence="1">
    <location>
        <begin position="22"/>
        <end position="189"/>
    </location>
</feature>
<reference evidence="2" key="1">
    <citation type="submission" date="2021-01" db="EMBL/GenBank/DDBJ databases">
        <authorList>
            <person name="Corre E."/>
            <person name="Pelletier E."/>
            <person name="Niang G."/>
            <person name="Scheremetjew M."/>
            <person name="Finn R."/>
            <person name="Kale V."/>
            <person name="Holt S."/>
            <person name="Cochrane G."/>
            <person name="Meng A."/>
            <person name="Brown T."/>
            <person name="Cohen L."/>
        </authorList>
    </citation>
    <scope>NUCLEOTIDE SEQUENCE</scope>
    <source>
        <strain evidence="2">Pbaha01</strain>
    </source>
</reference>
<organism evidence="2">
    <name type="scientific">Pyrodinium bahamense</name>
    <dbReference type="NCBI Taxonomy" id="73915"/>
    <lineage>
        <taxon>Eukaryota</taxon>
        <taxon>Sar</taxon>
        <taxon>Alveolata</taxon>
        <taxon>Dinophyceae</taxon>
        <taxon>Gonyaulacales</taxon>
        <taxon>Pyrocystaceae</taxon>
        <taxon>Pyrodinium</taxon>
    </lineage>
</organism>
<sequence>MVATGGSLLLVLASLHWIVRARYGKPPCELGETYAALFGRVLCTTECDDQGACPGDKPEGTFADPRCVIEVEDGTDNGGQGKKANPTYCGLVCTSNSYCPPGGRCTKGRAGSLVTKDEDNALGMPVAPEDFKGVCTFKAKSRRSKKSSPPKEMRLSSVLAEGVLGDLRERMGIDKMPLPDLHDKLMPEL</sequence>
<evidence type="ECO:0000313" key="2">
    <source>
        <dbReference type="EMBL" id="CAD8372645.1"/>
    </source>
</evidence>
<accession>A0A7S0FPR0</accession>
<evidence type="ECO:0000256" key="1">
    <source>
        <dbReference type="SAM" id="SignalP"/>
    </source>
</evidence>